<dbReference type="GO" id="GO:0030261">
    <property type="term" value="P:chromosome condensation"/>
    <property type="evidence" value="ECO:0007669"/>
    <property type="project" value="UniProtKB-KW"/>
</dbReference>
<evidence type="ECO:0000313" key="6">
    <source>
        <dbReference type="Proteomes" id="UP000886748"/>
    </source>
</evidence>
<comment type="similarity">
    <text evidence="1 4">Belongs to the bacterial histone-like protein family.</text>
</comment>
<dbReference type="Proteomes" id="UP000886748">
    <property type="component" value="Unassembled WGS sequence"/>
</dbReference>
<evidence type="ECO:0000256" key="2">
    <source>
        <dbReference type="ARBA" id="ARBA00023067"/>
    </source>
</evidence>
<evidence type="ECO:0000256" key="1">
    <source>
        <dbReference type="ARBA" id="ARBA00010529"/>
    </source>
</evidence>
<name>A0A9D1SQR1_9CLOT</name>
<organism evidence="5 6">
    <name type="scientific">Candidatus Limenecus avicola</name>
    <dbReference type="NCBI Taxonomy" id="2840847"/>
    <lineage>
        <taxon>Bacteria</taxon>
        <taxon>Bacillati</taxon>
        <taxon>Bacillota</taxon>
        <taxon>Clostridia</taxon>
        <taxon>Eubacteriales</taxon>
        <taxon>Clostridiaceae</taxon>
        <taxon>Clostridiaceae incertae sedis</taxon>
        <taxon>Candidatus Limenecus</taxon>
    </lineage>
</organism>
<dbReference type="InterPro" id="IPR020816">
    <property type="entry name" value="Histone-like_DNA-bd_CS"/>
</dbReference>
<keyword evidence="2" id="KW-0226">DNA condensation</keyword>
<protein>
    <submittedName>
        <fullName evidence="5">HU family DNA-binding protein</fullName>
    </submittedName>
</protein>
<comment type="caution">
    <text evidence="5">The sequence shown here is derived from an EMBL/GenBank/DDBJ whole genome shotgun (WGS) entry which is preliminary data.</text>
</comment>
<dbReference type="PROSITE" id="PS00045">
    <property type="entry name" value="HISTONE_LIKE"/>
    <property type="match status" value="1"/>
</dbReference>
<dbReference type="InterPro" id="IPR010992">
    <property type="entry name" value="IHF-like_DNA-bd_dom_sf"/>
</dbReference>
<accession>A0A9D1SQR1</accession>
<dbReference type="PANTHER" id="PTHR33175">
    <property type="entry name" value="DNA-BINDING PROTEIN HU"/>
    <property type="match status" value="1"/>
</dbReference>
<dbReference type="PRINTS" id="PR01727">
    <property type="entry name" value="DNABINDINGHU"/>
</dbReference>
<dbReference type="CDD" id="cd13831">
    <property type="entry name" value="HU"/>
    <property type="match status" value="1"/>
</dbReference>
<dbReference type="Pfam" id="PF00216">
    <property type="entry name" value="Bac_DNA_binding"/>
    <property type="match status" value="1"/>
</dbReference>
<dbReference type="InterPro" id="IPR000119">
    <property type="entry name" value="Hist_DNA-bd"/>
</dbReference>
<dbReference type="SUPFAM" id="SSF47729">
    <property type="entry name" value="IHF-like DNA-binding proteins"/>
    <property type="match status" value="1"/>
</dbReference>
<gene>
    <name evidence="5" type="ORF">IAD26_02215</name>
</gene>
<dbReference type="GO" id="GO:0003677">
    <property type="term" value="F:DNA binding"/>
    <property type="evidence" value="ECO:0007669"/>
    <property type="project" value="UniProtKB-KW"/>
</dbReference>
<dbReference type="PANTHER" id="PTHR33175:SF3">
    <property type="entry name" value="DNA-BINDING PROTEIN HU-BETA"/>
    <property type="match status" value="1"/>
</dbReference>
<dbReference type="GO" id="GO:0005829">
    <property type="term" value="C:cytosol"/>
    <property type="evidence" value="ECO:0007669"/>
    <property type="project" value="TreeGrafter"/>
</dbReference>
<proteinExistence type="inferred from homology"/>
<evidence type="ECO:0000313" key="5">
    <source>
        <dbReference type="EMBL" id="HIU91930.1"/>
    </source>
</evidence>
<dbReference type="GO" id="GO:0030527">
    <property type="term" value="F:structural constituent of chromatin"/>
    <property type="evidence" value="ECO:0007669"/>
    <property type="project" value="InterPro"/>
</dbReference>
<dbReference type="EMBL" id="DVOD01000016">
    <property type="protein sequence ID" value="HIU91930.1"/>
    <property type="molecule type" value="Genomic_DNA"/>
</dbReference>
<dbReference type="Gene3D" id="4.10.520.10">
    <property type="entry name" value="IHF-like DNA-binding proteins"/>
    <property type="match status" value="1"/>
</dbReference>
<sequence>MPVVVSSSYPFIVDNINILCALNAKVKALLHFELKKNQQTDEKKGKKVLAIILYSNIIKNVHFKKRGLHTMNKEELVQEVSKKSKVTQKETAEIINALMETIEKTVAKGKKVTLVGFGTFEARKRAARTGRNPQTGKEIKIAAKTVPAFSAGKKFKEAVDGKVAAKK</sequence>
<evidence type="ECO:0000256" key="3">
    <source>
        <dbReference type="ARBA" id="ARBA00023125"/>
    </source>
</evidence>
<keyword evidence="3 5" id="KW-0238">DNA-binding</keyword>
<reference evidence="5" key="1">
    <citation type="submission" date="2020-10" db="EMBL/GenBank/DDBJ databases">
        <authorList>
            <person name="Gilroy R."/>
        </authorList>
    </citation>
    <scope>NUCLEOTIDE SEQUENCE</scope>
    <source>
        <strain evidence="5">CHK154-7741</strain>
    </source>
</reference>
<dbReference type="SMART" id="SM00411">
    <property type="entry name" value="BHL"/>
    <property type="match status" value="1"/>
</dbReference>
<reference evidence="5" key="2">
    <citation type="journal article" date="2021" name="PeerJ">
        <title>Extensive microbial diversity within the chicken gut microbiome revealed by metagenomics and culture.</title>
        <authorList>
            <person name="Gilroy R."/>
            <person name="Ravi A."/>
            <person name="Getino M."/>
            <person name="Pursley I."/>
            <person name="Horton D.L."/>
            <person name="Alikhan N.F."/>
            <person name="Baker D."/>
            <person name="Gharbi K."/>
            <person name="Hall N."/>
            <person name="Watson M."/>
            <person name="Adriaenssens E.M."/>
            <person name="Foster-Nyarko E."/>
            <person name="Jarju S."/>
            <person name="Secka A."/>
            <person name="Antonio M."/>
            <person name="Oren A."/>
            <person name="Chaudhuri R.R."/>
            <person name="La Ragione R."/>
            <person name="Hildebrand F."/>
            <person name="Pallen M.J."/>
        </authorList>
    </citation>
    <scope>NUCLEOTIDE SEQUENCE</scope>
    <source>
        <strain evidence="5">CHK154-7741</strain>
    </source>
</reference>
<dbReference type="AlphaFoldDB" id="A0A9D1SQR1"/>
<evidence type="ECO:0000256" key="4">
    <source>
        <dbReference type="RuleBase" id="RU003939"/>
    </source>
</evidence>